<dbReference type="OrthoDB" id="1606438at2759"/>
<comment type="similarity">
    <text evidence="1">Belongs to the MinE family.</text>
</comment>
<reference evidence="2 3" key="1">
    <citation type="submission" date="2017-08" db="EMBL/GenBank/DDBJ databases">
        <title>Acidophilic green algal genome provides insights into adaptation to an acidic environment.</title>
        <authorList>
            <person name="Hirooka S."/>
            <person name="Hirose Y."/>
            <person name="Kanesaki Y."/>
            <person name="Higuchi S."/>
            <person name="Fujiwara T."/>
            <person name="Onuma R."/>
            <person name="Era A."/>
            <person name="Ohbayashi R."/>
            <person name="Uzuka A."/>
            <person name="Nozaki H."/>
            <person name="Yoshikawa H."/>
            <person name="Miyagishima S.Y."/>
        </authorList>
    </citation>
    <scope>NUCLEOTIDE SEQUENCE [LARGE SCALE GENOMIC DNA]</scope>
    <source>
        <strain evidence="2 3">NIES-2499</strain>
    </source>
</reference>
<evidence type="ECO:0000256" key="1">
    <source>
        <dbReference type="ARBA" id="ARBA00008168"/>
    </source>
</evidence>
<keyword evidence="3" id="KW-1185">Reference proteome</keyword>
<name>A0A250X9T2_9CHLO</name>
<organism evidence="2 3">
    <name type="scientific">Chlamydomonas eustigma</name>
    <dbReference type="NCBI Taxonomy" id="1157962"/>
    <lineage>
        <taxon>Eukaryota</taxon>
        <taxon>Viridiplantae</taxon>
        <taxon>Chlorophyta</taxon>
        <taxon>core chlorophytes</taxon>
        <taxon>Chlorophyceae</taxon>
        <taxon>CS clade</taxon>
        <taxon>Chlamydomonadales</taxon>
        <taxon>Chlamydomonadaceae</taxon>
        <taxon>Chlamydomonas</taxon>
    </lineage>
</organism>
<accession>A0A250X9T2</accession>
<dbReference type="Proteomes" id="UP000232323">
    <property type="component" value="Unassembled WGS sequence"/>
</dbReference>
<dbReference type="AlphaFoldDB" id="A0A250X9T2"/>
<dbReference type="EMBL" id="BEGY01000046">
    <property type="protein sequence ID" value="GAX79851.1"/>
    <property type="molecule type" value="Genomic_DNA"/>
</dbReference>
<dbReference type="Pfam" id="PF03776">
    <property type="entry name" value="MinE"/>
    <property type="match status" value="1"/>
</dbReference>
<dbReference type="STRING" id="1157962.A0A250X9T2"/>
<proteinExistence type="inferred from homology"/>
<comment type="caution">
    <text evidence="2">The sequence shown here is derived from an EMBL/GenBank/DDBJ whole genome shotgun (WGS) entry which is preliminary data.</text>
</comment>
<gene>
    <name evidence="2" type="ORF">CEUSTIGMA_g7291.t1</name>
</gene>
<sequence>MHLSCQCPYTNFLKARKIPEISSISKLRTITPVQKSSCAYAANNQPTQGINESEIMHQIVASSISYSKRAGVKGVKAPVNAVDDFFFKVRLAWNIFFPPPVKTETSKEEVKKRLRMVLVADRCGMSPASLTEMKKTIVTALQEFVDIEAEDAIEVSISNDVQLGTVYSVNIPVRRVKPDSRFGSNLPEGQLAEGITLEWDPENWDSDPSSRFPMGC</sequence>
<evidence type="ECO:0008006" key="4">
    <source>
        <dbReference type="Google" id="ProtNLM"/>
    </source>
</evidence>
<dbReference type="InterPro" id="IPR005527">
    <property type="entry name" value="MinE"/>
</dbReference>
<evidence type="ECO:0000313" key="3">
    <source>
        <dbReference type="Proteomes" id="UP000232323"/>
    </source>
</evidence>
<evidence type="ECO:0000313" key="2">
    <source>
        <dbReference type="EMBL" id="GAX79851.1"/>
    </source>
</evidence>
<dbReference type="InterPro" id="IPR036707">
    <property type="entry name" value="MinE_sf"/>
</dbReference>
<dbReference type="Gene3D" id="3.30.1070.10">
    <property type="entry name" value="Cell division topological specificity factor MinE"/>
    <property type="match status" value="1"/>
</dbReference>
<protein>
    <recommendedName>
        <fullName evidence="4">Cell division topological specificity factor MinE</fullName>
    </recommendedName>
</protein>
<dbReference type="GO" id="GO:0051301">
    <property type="term" value="P:cell division"/>
    <property type="evidence" value="ECO:0007669"/>
    <property type="project" value="InterPro"/>
</dbReference>